<evidence type="ECO:0000313" key="3">
    <source>
        <dbReference type="Proteomes" id="UP000011625"/>
    </source>
</evidence>
<comment type="caution">
    <text evidence="2">The sequence shown here is derived from an EMBL/GenBank/DDBJ whole genome shotgun (WGS) entry which is preliminary data.</text>
</comment>
<dbReference type="Pfam" id="PF13738">
    <property type="entry name" value="Pyr_redox_3"/>
    <property type="match status" value="1"/>
</dbReference>
<dbReference type="SUPFAM" id="SSF51905">
    <property type="entry name" value="FAD/NAD(P)-binding domain"/>
    <property type="match status" value="1"/>
</dbReference>
<accession>M0MZT0</accession>
<dbReference type="InterPro" id="IPR036188">
    <property type="entry name" value="FAD/NAD-bd_sf"/>
</dbReference>
<reference evidence="2 3" key="1">
    <citation type="journal article" date="2014" name="PLoS Genet.">
        <title>Phylogenetically driven sequencing of extremely halophilic archaea reveals strategies for static and dynamic osmo-response.</title>
        <authorList>
            <person name="Becker E.A."/>
            <person name="Seitzer P.M."/>
            <person name="Tritt A."/>
            <person name="Larsen D."/>
            <person name="Krusor M."/>
            <person name="Yao A.I."/>
            <person name="Wu D."/>
            <person name="Madern D."/>
            <person name="Eisen J.A."/>
            <person name="Darling A.E."/>
            <person name="Facciotti M.T."/>
        </authorList>
    </citation>
    <scope>NUCLEOTIDE SEQUENCE [LARGE SCALE GENOMIC DNA]</scope>
    <source>
        <strain evidence="2 3">DSM 8989</strain>
    </source>
</reference>
<dbReference type="PATRIC" id="fig|1227456.3.peg.2479"/>
<sequence>MADYLETYAATFELPVCLETTVEALGQQDGHYVVETEQEARQVTAENVVVATGAFATPNVPAFGDELDPTITQFHSTAYRNPEQVSEGAALVVGAGNAGAEIATDLAATGRRTFLSGRKTGSIPLSVFNSRPFWWLGRDVITADSWLCKKIEQRSRARGDPLVRLTERKIQQAGVERVARTQGVKDGKPVLDGERPLGVASVVWATGFQPDYGWIDLPRLRFDGGGYPVHDRGVVPAQPGLYFIGLPYQSTLVSASLGGVGADARYVVDHLRTN</sequence>
<organism evidence="2 3">
    <name type="scientific">Halococcus salifodinae DSM 8989</name>
    <dbReference type="NCBI Taxonomy" id="1227456"/>
    <lineage>
        <taxon>Archaea</taxon>
        <taxon>Methanobacteriati</taxon>
        <taxon>Methanobacteriota</taxon>
        <taxon>Stenosarchaea group</taxon>
        <taxon>Halobacteria</taxon>
        <taxon>Halobacteriales</taxon>
        <taxon>Halococcaceae</taxon>
        <taxon>Halococcus</taxon>
    </lineage>
</organism>
<name>M0MZT0_9EURY</name>
<dbReference type="InterPro" id="IPR050982">
    <property type="entry name" value="Auxin_biosynth/cation_transpt"/>
</dbReference>
<dbReference type="GO" id="GO:0050660">
    <property type="term" value="F:flavin adenine dinucleotide binding"/>
    <property type="evidence" value="ECO:0007669"/>
    <property type="project" value="TreeGrafter"/>
</dbReference>
<dbReference type="Proteomes" id="UP000011625">
    <property type="component" value="Unassembled WGS sequence"/>
</dbReference>
<dbReference type="STRING" id="1227456.C450_12245"/>
<dbReference type="PANTHER" id="PTHR43539">
    <property type="entry name" value="FLAVIN-BINDING MONOOXYGENASE-LIKE PROTEIN (AFU_ORTHOLOGUE AFUA_4G09220)"/>
    <property type="match status" value="1"/>
</dbReference>
<evidence type="ECO:0000313" key="2">
    <source>
        <dbReference type="EMBL" id="EMA51247.1"/>
    </source>
</evidence>
<keyword evidence="3" id="KW-1185">Reference proteome</keyword>
<dbReference type="GO" id="GO:0004497">
    <property type="term" value="F:monooxygenase activity"/>
    <property type="evidence" value="ECO:0007669"/>
    <property type="project" value="TreeGrafter"/>
</dbReference>
<protein>
    <submittedName>
        <fullName evidence="2">FAD-dependent pyridine nucleotide-disulfide oxidoreductase</fullName>
    </submittedName>
</protein>
<proteinExistence type="predicted"/>
<dbReference type="AlphaFoldDB" id="M0MZT0"/>
<gene>
    <name evidence="2" type="ORF">C450_12245</name>
</gene>
<dbReference type="Gene3D" id="3.50.50.60">
    <property type="entry name" value="FAD/NAD(P)-binding domain"/>
    <property type="match status" value="1"/>
</dbReference>
<dbReference type="PANTHER" id="PTHR43539:SF78">
    <property type="entry name" value="FLAVIN-CONTAINING MONOOXYGENASE"/>
    <property type="match status" value="1"/>
</dbReference>
<keyword evidence="1" id="KW-0560">Oxidoreductase</keyword>
<dbReference type="EMBL" id="AOME01000068">
    <property type="protein sequence ID" value="EMA51247.1"/>
    <property type="molecule type" value="Genomic_DNA"/>
</dbReference>
<evidence type="ECO:0000256" key="1">
    <source>
        <dbReference type="ARBA" id="ARBA00023002"/>
    </source>
</evidence>